<name>A0A367XUR9_9ASCO</name>
<reference evidence="1 2" key="1">
    <citation type="submission" date="2018-06" db="EMBL/GenBank/DDBJ databases">
        <title>Whole genome sequencing of Candida tropicalis (genome annotated by CSBL at Korea University).</title>
        <authorList>
            <person name="Ahn J."/>
        </authorList>
    </citation>
    <scope>NUCLEOTIDE SEQUENCE [LARGE SCALE GENOMIC DNA]</scope>
    <source>
        <strain evidence="1 2">ATCC 20962</strain>
    </source>
</reference>
<proteinExistence type="predicted"/>
<dbReference type="OrthoDB" id="4021459at2759"/>
<protein>
    <submittedName>
        <fullName evidence="1">Uncharacterized protein</fullName>
    </submittedName>
</protein>
<accession>A0A367XUR9</accession>
<keyword evidence="2" id="KW-1185">Reference proteome</keyword>
<gene>
    <name evidence="1" type="ORF">Cantr_06736</name>
</gene>
<sequence>MITRRVFQASCRRISTLRCTSTTTTTTTTAADKKATGENLKQKITLTDEQVKRYYKYFKISEYRYRDRTNVTFDDRIRRAASSWPKNTKLTQIAIRQAIESIICDVYQTNQHLRFPSKENKEVEIEFARTWNPPIHKHMQTSFYPYWVNIHLGYYGQKRSLKLRSPKTAVLMEYFHWKHREALRGPGDGETKLRVVLEMAKAFREMLDDETLKLAKEYMDWRLKGYKLVDSELVRVKDYIGGVNLRRFPHGVGPRWIDGERCRKEEFVRSSGGVGYKKTVTINHNLTTGAVIVDGLCVSDASNYFIWEKLNLGYGEELFLHERYLKLIEEWNNMSHDDQSGYFRKYETCFRQRKVLVYGEWKEMNPRLFQDVEIPHIKYVPTWGEYRDSGRSQTELPVVQVVRNQMAGNYVPIFPIGEYHAREYYVGKHLREILHKESKSIKQLLEMHYKTWDTVFEPRYRSQFIKEYQLLVSQGRVMLNGEIVSIEAMMQYVADFQGTKSAFIPDIVGQGIVENYTGTGLLARCGNAAPVILDHTTGSGVLVEHINPDLAFNYYLGRQLTHRLESGQPYDPHEVFREWEMNTNAEKKAVAEEYTQLLQDGKDMLYGKVVPIREKLAVAHRMTHVLVNGYPKEVELEFYRQKELEDEEDEDELDEDEAYEYYEYCRTLEGGRVKPEKARKEWEMMSDAAKRM</sequence>
<organism evidence="1 2">
    <name type="scientific">Candida viswanathii</name>
    <dbReference type="NCBI Taxonomy" id="5486"/>
    <lineage>
        <taxon>Eukaryota</taxon>
        <taxon>Fungi</taxon>
        <taxon>Dikarya</taxon>
        <taxon>Ascomycota</taxon>
        <taxon>Saccharomycotina</taxon>
        <taxon>Pichiomycetes</taxon>
        <taxon>Debaryomycetaceae</taxon>
        <taxon>Candida/Lodderomyces clade</taxon>
        <taxon>Candida</taxon>
    </lineage>
</organism>
<dbReference type="EMBL" id="QLNQ01000028">
    <property type="protein sequence ID" value="RCK57373.1"/>
    <property type="molecule type" value="Genomic_DNA"/>
</dbReference>
<comment type="caution">
    <text evidence="1">The sequence shown here is derived from an EMBL/GenBank/DDBJ whole genome shotgun (WGS) entry which is preliminary data.</text>
</comment>
<evidence type="ECO:0000313" key="2">
    <source>
        <dbReference type="Proteomes" id="UP000253472"/>
    </source>
</evidence>
<dbReference type="AlphaFoldDB" id="A0A367XUR9"/>
<evidence type="ECO:0000313" key="1">
    <source>
        <dbReference type="EMBL" id="RCK57373.1"/>
    </source>
</evidence>
<dbReference type="Proteomes" id="UP000253472">
    <property type="component" value="Unassembled WGS sequence"/>
</dbReference>